<organism evidence="11 12">
    <name type="scientific">Pseudophaeobacter arcticus</name>
    <dbReference type="NCBI Taxonomy" id="385492"/>
    <lineage>
        <taxon>Bacteria</taxon>
        <taxon>Pseudomonadati</taxon>
        <taxon>Pseudomonadota</taxon>
        <taxon>Alphaproteobacteria</taxon>
        <taxon>Rhodobacterales</taxon>
        <taxon>Paracoccaceae</taxon>
        <taxon>Pseudophaeobacter</taxon>
    </lineage>
</organism>
<keyword evidence="12" id="KW-1185">Reference proteome</keyword>
<dbReference type="EMBL" id="BAABWU010000009">
    <property type="protein sequence ID" value="GAA6197168.1"/>
    <property type="molecule type" value="Genomic_DNA"/>
</dbReference>
<keyword evidence="2 7" id="KW-0349">Heme</keyword>
<dbReference type="Pfam" id="PF03150">
    <property type="entry name" value="CCP_MauG"/>
    <property type="match status" value="1"/>
</dbReference>
<evidence type="ECO:0000256" key="3">
    <source>
        <dbReference type="ARBA" id="ARBA00022723"/>
    </source>
</evidence>
<comment type="subcellular location">
    <subcellularLocation>
        <location evidence="1">Cell envelope</location>
    </subcellularLocation>
</comment>
<dbReference type="Gene3D" id="1.10.760.10">
    <property type="entry name" value="Cytochrome c-like domain"/>
    <property type="match status" value="2"/>
</dbReference>
<evidence type="ECO:0000256" key="4">
    <source>
        <dbReference type="ARBA" id="ARBA00022729"/>
    </source>
</evidence>
<dbReference type="InterPro" id="IPR051395">
    <property type="entry name" value="Cytochrome_c_Peroxidase/MauG"/>
</dbReference>
<evidence type="ECO:0000313" key="12">
    <source>
        <dbReference type="Proteomes" id="UP001441944"/>
    </source>
</evidence>
<comment type="caution">
    <text evidence="11">The sequence shown here is derived from an EMBL/GenBank/DDBJ whole genome shotgun (WGS) entry which is preliminary data.</text>
</comment>
<dbReference type="InterPro" id="IPR009056">
    <property type="entry name" value="Cyt_c-like_dom"/>
</dbReference>
<dbReference type="InterPro" id="IPR036909">
    <property type="entry name" value="Cyt_c-like_dom_sf"/>
</dbReference>
<dbReference type="GO" id="GO:0004601">
    <property type="term" value="F:peroxidase activity"/>
    <property type="evidence" value="ECO:0007669"/>
    <property type="project" value="UniProtKB-KW"/>
</dbReference>
<dbReference type="SUPFAM" id="SSF46626">
    <property type="entry name" value="Cytochrome c"/>
    <property type="match status" value="2"/>
</dbReference>
<feature type="chain" id="PRO_5045479472" evidence="9">
    <location>
        <begin position="32"/>
        <end position="394"/>
    </location>
</feature>
<evidence type="ECO:0000313" key="11">
    <source>
        <dbReference type="EMBL" id="GAA6197168.1"/>
    </source>
</evidence>
<protein>
    <submittedName>
        <fullName evidence="11">Cytochrome-c peroxidase</fullName>
    </submittedName>
</protein>
<name>A0ABQ0AMW7_9RHOB</name>
<feature type="signal peptide" evidence="9">
    <location>
        <begin position="1"/>
        <end position="31"/>
    </location>
</feature>
<sequence length="394" mass="43318">MQRFIPIRPIRLTLSSLCALAVFTAVGPVQAETLVRDPLMAQLGEALFHDENLSLNRSQSCASCHDPEQGFSDPRRSADGAFSLGDDGASLGNRNAPTASYAAFIPPFHQNADGKWIGGLFWDGRAADLEEQAGGPPLNPIEMGLPDKAVLVQRLLENPDYREQFAALFSPTVLQEDESGFAAMTQAIAAFERGAEFAPFSSKYDRYLAGKAQFSKEEELGRTLFFSEQFTNCNQCHQLRSSPIAAQETFSDYSYHNIGVPGNPAEVQEAGMAMDFVDEGLLANPQVTDPGERGKFRTPTLRNVAVTGPYMHNGVFQDLRTVVLFYNRYNSKAEAAQINPETGQPWGEAPVPETLSVKELAHGPALDDRRVDALVAFLKTLTDQRYEYLLEAED</sequence>
<keyword evidence="6 7" id="KW-0408">Iron</keyword>
<evidence type="ECO:0000256" key="7">
    <source>
        <dbReference type="PROSITE-ProRule" id="PRU00433"/>
    </source>
</evidence>
<dbReference type="PANTHER" id="PTHR30600">
    <property type="entry name" value="CYTOCHROME C PEROXIDASE-RELATED"/>
    <property type="match status" value="1"/>
</dbReference>
<evidence type="ECO:0000256" key="5">
    <source>
        <dbReference type="ARBA" id="ARBA00023002"/>
    </source>
</evidence>
<feature type="region of interest" description="Disordered" evidence="8">
    <location>
        <begin position="65"/>
        <end position="89"/>
    </location>
</feature>
<evidence type="ECO:0000256" key="9">
    <source>
        <dbReference type="SAM" id="SignalP"/>
    </source>
</evidence>
<dbReference type="InterPro" id="IPR004852">
    <property type="entry name" value="Di-haem_cyt_c_peroxidsae"/>
</dbReference>
<proteinExistence type="predicted"/>
<dbReference type="Proteomes" id="UP001441944">
    <property type="component" value="Unassembled WGS sequence"/>
</dbReference>
<dbReference type="RefSeq" id="WP_435368853.1">
    <property type="nucleotide sequence ID" value="NZ_BAABWU010000009.1"/>
</dbReference>
<evidence type="ECO:0000256" key="6">
    <source>
        <dbReference type="ARBA" id="ARBA00023004"/>
    </source>
</evidence>
<evidence type="ECO:0000256" key="8">
    <source>
        <dbReference type="SAM" id="MobiDB-lite"/>
    </source>
</evidence>
<feature type="domain" description="Cytochrome c" evidence="10">
    <location>
        <begin position="39"/>
        <end position="159"/>
    </location>
</feature>
<feature type="compositionally biased region" description="Basic and acidic residues" evidence="8">
    <location>
        <begin position="65"/>
        <end position="78"/>
    </location>
</feature>
<feature type="domain" description="Cytochrome c" evidence="10">
    <location>
        <begin position="216"/>
        <end position="382"/>
    </location>
</feature>
<evidence type="ECO:0000256" key="1">
    <source>
        <dbReference type="ARBA" id="ARBA00004196"/>
    </source>
</evidence>
<evidence type="ECO:0000259" key="10">
    <source>
        <dbReference type="PROSITE" id="PS51007"/>
    </source>
</evidence>
<reference evidence="11 12" key="1">
    <citation type="submission" date="2024-04" db="EMBL/GenBank/DDBJ databases">
        <title>Draft genome sequence of Pseudophaeobacter arcticus NBRC 116598.</title>
        <authorList>
            <person name="Miyakawa T."/>
            <person name="Kusuya Y."/>
            <person name="Miura T."/>
        </authorList>
    </citation>
    <scope>NUCLEOTIDE SEQUENCE [LARGE SCALE GENOMIC DNA]</scope>
    <source>
        <strain evidence="11 12">SU-CL00105</strain>
    </source>
</reference>
<gene>
    <name evidence="11" type="ORF">NBRC116598_26120</name>
</gene>
<dbReference type="PANTHER" id="PTHR30600:SF10">
    <property type="entry name" value="BLL6722 PROTEIN"/>
    <property type="match status" value="1"/>
</dbReference>
<accession>A0ABQ0AMW7</accession>
<keyword evidence="4 9" id="KW-0732">Signal</keyword>
<evidence type="ECO:0000256" key="2">
    <source>
        <dbReference type="ARBA" id="ARBA00022617"/>
    </source>
</evidence>
<keyword evidence="5" id="KW-0560">Oxidoreductase</keyword>
<keyword evidence="3 7" id="KW-0479">Metal-binding</keyword>
<keyword evidence="11" id="KW-0575">Peroxidase</keyword>
<dbReference type="PROSITE" id="PS51007">
    <property type="entry name" value="CYTC"/>
    <property type="match status" value="2"/>
</dbReference>